<keyword evidence="2" id="KW-0732">Signal</keyword>
<proteinExistence type="predicted"/>
<dbReference type="WBParaSite" id="HCON_00151015-00001">
    <property type="protein sequence ID" value="HCON_00151015-00001"/>
    <property type="gene ID" value="HCON_00151015"/>
</dbReference>
<dbReference type="Proteomes" id="UP000025227">
    <property type="component" value="Unplaced"/>
</dbReference>
<sequence length="174" mass="20102">MVLLLQLLFIFGSLHLHSYSQNDEKCWSAWSPCTVTCISQSREAQEANFARRWRVWLPLRCPHTFPPDQLTQFMACGDRIPQCLELEDIFNPSPRTIYRLMALVLLMLLAVVPSVLICCKYSSGIPVIRWKRSIETSPRSNMMDAVVMTDQLESIRSQYARQIDLQSSQYKTAL</sequence>
<feature type="signal peptide" evidence="2">
    <location>
        <begin position="1"/>
        <end position="20"/>
    </location>
</feature>
<evidence type="ECO:0000256" key="2">
    <source>
        <dbReference type="SAM" id="SignalP"/>
    </source>
</evidence>
<keyword evidence="1" id="KW-0472">Membrane</keyword>
<feature type="chain" id="PRO_5029721520" evidence="2">
    <location>
        <begin position="21"/>
        <end position="174"/>
    </location>
</feature>
<keyword evidence="3" id="KW-1185">Reference proteome</keyword>
<dbReference type="AlphaFoldDB" id="A0A7I5ECT1"/>
<organism evidence="3 4">
    <name type="scientific">Haemonchus contortus</name>
    <name type="common">Barber pole worm</name>
    <dbReference type="NCBI Taxonomy" id="6289"/>
    <lineage>
        <taxon>Eukaryota</taxon>
        <taxon>Metazoa</taxon>
        <taxon>Ecdysozoa</taxon>
        <taxon>Nematoda</taxon>
        <taxon>Chromadorea</taxon>
        <taxon>Rhabditida</taxon>
        <taxon>Rhabditina</taxon>
        <taxon>Rhabditomorpha</taxon>
        <taxon>Strongyloidea</taxon>
        <taxon>Trichostrongylidae</taxon>
        <taxon>Haemonchus</taxon>
    </lineage>
</organism>
<evidence type="ECO:0000313" key="4">
    <source>
        <dbReference type="WBParaSite" id="HCON_00151015-00001"/>
    </source>
</evidence>
<dbReference type="OrthoDB" id="5815237at2759"/>
<reference evidence="4" key="1">
    <citation type="submission" date="2020-12" db="UniProtKB">
        <authorList>
            <consortium name="WormBaseParasite"/>
        </authorList>
    </citation>
    <scope>IDENTIFICATION</scope>
    <source>
        <strain evidence="4">MHco3</strain>
    </source>
</reference>
<name>A0A7I5ECT1_HAECO</name>
<evidence type="ECO:0000313" key="3">
    <source>
        <dbReference type="Proteomes" id="UP000025227"/>
    </source>
</evidence>
<keyword evidence="1" id="KW-0812">Transmembrane</keyword>
<dbReference type="InterPro" id="IPR000884">
    <property type="entry name" value="TSP1_rpt"/>
</dbReference>
<dbReference type="Pfam" id="PF00090">
    <property type="entry name" value="TSP_1"/>
    <property type="match status" value="1"/>
</dbReference>
<accession>A0A7I5ECT1</accession>
<dbReference type="OMA" id="ANFARRW"/>
<keyword evidence="1" id="KW-1133">Transmembrane helix</keyword>
<evidence type="ECO:0000256" key="1">
    <source>
        <dbReference type="SAM" id="Phobius"/>
    </source>
</evidence>
<feature type="transmembrane region" description="Helical" evidence="1">
    <location>
        <begin position="97"/>
        <end position="119"/>
    </location>
</feature>
<protein>
    <submittedName>
        <fullName evidence="4">Uncharacterized protein</fullName>
    </submittedName>
</protein>